<dbReference type="STRING" id="571298.SAMN04488026_100852"/>
<dbReference type="CDD" id="cd04301">
    <property type="entry name" value="NAT_SF"/>
    <property type="match status" value="1"/>
</dbReference>
<evidence type="ECO:0000313" key="3">
    <source>
        <dbReference type="Proteomes" id="UP000199382"/>
    </source>
</evidence>
<dbReference type="AlphaFoldDB" id="A0A1G8P2B1"/>
<gene>
    <name evidence="2" type="ORF">SAMN04488026_100852</name>
</gene>
<dbReference type="Proteomes" id="UP000199382">
    <property type="component" value="Unassembled WGS sequence"/>
</dbReference>
<feature type="domain" description="N-acetyltransferase" evidence="1">
    <location>
        <begin position="5"/>
        <end position="157"/>
    </location>
</feature>
<dbReference type="InterPro" id="IPR016181">
    <property type="entry name" value="Acyl_CoA_acyltransferase"/>
</dbReference>
<dbReference type="PROSITE" id="PS51186">
    <property type="entry name" value="GNAT"/>
    <property type="match status" value="1"/>
</dbReference>
<evidence type="ECO:0000259" key="1">
    <source>
        <dbReference type="PROSITE" id="PS51186"/>
    </source>
</evidence>
<dbReference type="Gene3D" id="3.40.630.30">
    <property type="match status" value="1"/>
</dbReference>
<keyword evidence="2" id="KW-0808">Transferase</keyword>
<sequence>MMTDILLCPAAPVDIPAILELNRLAFGGNAEAELVEALLADPAAAPLVNLVLFQGDVLRGHVLLSRGWLDGVADGPALSWLAPLAVHPERQGRGLGQALTHAASAMAAEMDQSLIFLMGHPGFYPKCGYVPAAPHGFTTPHPLPIEAQPAWMVRELQKGALSHWSGRVRAAAALEWPELWGG</sequence>
<proteinExistence type="predicted"/>
<evidence type="ECO:0000313" key="2">
    <source>
        <dbReference type="EMBL" id="SDI86634.1"/>
    </source>
</evidence>
<organism evidence="2 3">
    <name type="scientific">Aliiruegeria lutimaris</name>
    <dbReference type="NCBI Taxonomy" id="571298"/>
    <lineage>
        <taxon>Bacteria</taxon>
        <taxon>Pseudomonadati</taxon>
        <taxon>Pseudomonadota</taxon>
        <taxon>Alphaproteobacteria</taxon>
        <taxon>Rhodobacterales</taxon>
        <taxon>Roseobacteraceae</taxon>
        <taxon>Aliiruegeria</taxon>
    </lineage>
</organism>
<dbReference type="EMBL" id="FNEK01000008">
    <property type="protein sequence ID" value="SDI86634.1"/>
    <property type="molecule type" value="Genomic_DNA"/>
</dbReference>
<dbReference type="SUPFAM" id="SSF55729">
    <property type="entry name" value="Acyl-CoA N-acyltransferases (Nat)"/>
    <property type="match status" value="1"/>
</dbReference>
<dbReference type="OrthoDB" id="9797178at2"/>
<protein>
    <submittedName>
        <fullName evidence="2">Putative acetyltransferase</fullName>
    </submittedName>
</protein>
<dbReference type="GO" id="GO:0016747">
    <property type="term" value="F:acyltransferase activity, transferring groups other than amino-acyl groups"/>
    <property type="evidence" value="ECO:0007669"/>
    <property type="project" value="InterPro"/>
</dbReference>
<dbReference type="Pfam" id="PF13508">
    <property type="entry name" value="Acetyltransf_7"/>
    <property type="match status" value="1"/>
</dbReference>
<keyword evidence="3" id="KW-1185">Reference proteome</keyword>
<reference evidence="2 3" key="1">
    <citation type="submission" date="2016-10" db="EMBL/GenBank/DDBJ databases">
        <authorList>
            <person name="de Groot N.N."/>
        </authorList>
    </citation>
    <scope>NUCLEOTIDE SEQUENCE [LARGE SCALE GENOMIC DNA]</scope>
    <source>
        <strain evidence="2 3">DSM 25294</strain>
    </source>
</reference>
<dbReference type="InterPro" id="IPR000182">
    <property type="entry name" value="GNAT_dom"/>
</dbReference>
<accession>A0A1G8P2B1</accession>
<name>A0A1G8P2B1_9RHOB</name>